<evidence type="ECO:0000313" key="1">
    <source>
        <dbReference type="EMBL" id="HGV97845.1"/>
    </source>
</evidence>
<comment type="caution">
    <text evidence="1">The sequence shown here is derived from an EMBL/GenBank/DDBJ whole genome shotgun (WGS) entry which is preliminary data.</text>
</comment>
<proteinExistence type="predicted"/>
<organism evidence="1">
    <name type="scientific">candidate division WOR-3 bacterium</name>
    <dbReference type="NCBI Taxonomy" id="2052148"/>
    <lineage>
        <taxon>Bacteria</taxon>
        <taxon>Bacteria division WOR-3</taxon>
    </lineage>
</organism>
<name>A0A7C4TH10_UNCW3</name>
<accession>A0A7C4TH10</accession>
<dbReference type="EMBL" id="DTGZ01000108">
    <property type="protein sequence ID" value="HGV97845.1"/>
    <property type="molecule type" value="Genomic_DNA"/>
</dbReference>
<gene>
    <name evidence="1" type="ORF">ENV60_06075</name>
</gene>
<dbReference type="AlphaFoldDB" id="A0A7C4TH10"/>
<protein>
    <submittedName>
        <fullName evidence="1">Uncharacterized protein</fullName>
    </submittedName>
</protein>
<reference evidence="1" key="1">
    <citation type="journal article" date="2020" name="mSystems">
        <title>Genome- and Community-Level Interaction Insights into Carbon Utilization and Element Cycling Functions of Hydrothermarchaeota in Hydrothermal Sediment.</title>
        <authorList>
            <person name="Zhou Z."/>
            <person name="Liu Y."/>
            <person name="Xu W."/>
            <person name="Pan J."/>
            <person name="Luo Z.H."/>
            <person name="Li M."/>
        </authorList>
    </citation>
    <scope>NUCLEOTIDE SEQUENCE [LARGE SCALE GENOMIC DNA]</scope>
    <source>
        <strain evidence="1">SpSt-774</strain>
    </source>
</reference>
<sequence length="156" mass="18065">MLESLVLNRHTHTHHNLARFTLNTNTSDINDITNYRTNKCSCPIHWAISNGIFQIPLLNDENFHYEKKKTRYIRGMRNAKENAQLLAFCVSGVSGAKAPDVFCYPQFCEANLFVHIRVLHNYCLFVTSKTPGGYNVKRDFAISYVNGYASFNYYWL</sequence>